<evidence type="ECO:0000256" key="1">
    <source>
        <dbReference type="ARBA" id="ARBA00006484"/>
    </source>
</evidence>
<name>A0A512NDI4_9HYPH</name>
<dbReference type="CDD" id="cd05233">
    <property type="entry name" value="SDR_c"/>
    <property type="match status" value="1"/>
</dbReference>
<dbReference type="AlphaFoldDB" id="A0A512NDI4"/>
<accession>A0A512NDI4</accession>
<dbReference type="EMBL" id="BKAJ01000073">
    <property type="protein sequence ID" value="GEP56984.1"/>
    <property type="molecule type" value="Genomic_DNA"/>
</dbReference>
<dbReference type="SUPFAM" id="SSF51735">
    <property type="entry name" value="NAD(P)-binding Rossmann-fold domains"/>
    <property type="match status" value="1"/>
</dbReference>
<dbReference type="Pfam" id="PF13561">
    <property type="entry name" value="adh_short_C2"/>
    <property type="match status" value="1"/>
</dbReference>
<dbReference type="InterPro" id="IPR036291">
    <property type="entry name" value="NAD(P)-bd_dom_sf"/>
</dbReference>
<dbReference type="InterPro" id="IPR002347">
    <property type="entry name" value="SDR_fam"/>
</dbReference>
<dbReference type="GO" id="GO:0030497">
    <property type="term" value="P:fatty acid elongation"/>
    <property type="evidence" value="ECO:0007669"/>
    <property type="project" value="TreeGrafter"/>
</dbReference>
<evidence type="ECO:0000313" key="2">
    <source>
        <dbReference type="EMBL" id="GEP56984.1"/>
    </source>
</evidence>
<dbReference type="Proteomes" id="UP000321058">
    <property type="component" value="Unassembled WGS sequence"/>
</dbReference>
<evidence type="ECO:0000313" key="3">
    <source>
        <dbReference type="Proteomes" id="UP000321058"/>
    </source>
</evidence>
<dbReference type="Gene3D" id="3.40.50.720">
    <property type="entry name" value="NAD(P)-binding Rossmann-like Domain"/>
    <property type="match status" value="1"/>
</dbReference>
<sequence>MASSTDVKPLQDKVAIVTGVSSPVGIGAAVARRLAGSGARLVLAADAPPDPIAQECAALLGDPKAVVPLTADLGDASAVAAMVAEAEKRFGRIDMLVNNAAVRVNRAFGDFTLAEFDTAVAVNLRAPFLASQGVLPSMRRQGGGRIVHIASQLGSVAYQTRTIYGMTKAALIHLTKSMALELAPHNIQVNAVSPGPIATQPTLDRVQHDPEEAARRLEYVPMGRYGRPEEIGEVVHWLLTTDASFLTGHDLIVDGGYTIH</sequence>
<dbReference type="InterPro" id="IPR020904">
    <property type="entry name" value="Sc_DH/Rdtase_CS"/>
</dbReference>
<dbReference type="GO" id="GO:0016616">
    <property type="term" value="F:oxidoreductase activity, acting on the CH-OH group of donors, NAD or NADP as acceptor"/>
    <property type="evidence" value="ECO:0007669"/>
    <property type="project" value="TreeGrafter"/>
</dbReference>
<dbReference type="NCBIfam" id="NF005559">
    <property type="entry name" value="PRK07231.1"/>
    <property type="match status" value="1"/>
</dbReference>
<proteinExistence type="inferred from homology"/>
<dbReference type="PROSITE" id="PS00061">
    <property type="entry name" value="ADH_SHORT"/>
    <property type="match status" value="1"/>
</dbReference>
<dbReference type="PANTHER" id="PTHR42760">
    <property type="entry name" value="SHORT-CHAIN DEHYDROGENASES/REDUCTASES FAMILY MEMBER"/>
    <property type="match status" value="1"/>
</dbReference>
<dbReference type="PRINTS" id="PR00080">
    <property type="entry name" value="SDRFAMILY"/>
</dbReference>
<dbReference type="PANTHER" id="PTHR42760:SF40">
    <property type="entry name" value="3-OXOACYL-[ACYL-CARRIER-PROTEIN] REDUCTASE, CHLOROPLASTIC"/>
    <property type="match status" value="1"/>
</dbReference>
<dbReference type="FunFam" id="3.40.50.720:FF:000084">
    <property type="entry name" value="Short-chain dehydrogenase reductase"/>
    <property type="match status" value="1"/>
</dbReference>
<comment type="similarity">
    <text evidence="1">Belongs to the short-chain dehydrogenases/reductases (SDR) family.</text>
</comment>
<organism evidence="2 3">
    <name type="scientific">Reyranella soli</name>
    <dbReference type="NCBI Taxonomy" id="1230389"/>
    <lineage>
        <taxon>Bacteria</taxon>
        <taxon>Pseudomonadati</taxon>
        <taxon>Pseudomonadota</taxon>
        <taxon>Alphaproteobacteria</taxon>
        <taxon>Hyphomicrobiales</taxon>
        <taxon>Reyranellaceae</taxon>
        <taxon>Reyranella</taxon>
    </lineage>
</organism>
<dbReference type="PRINTS" id="PR00081">
    <property type="entry name" value="GDHRDH"/>
</dbReference>
<keyword evidence="3" id="KW-1185">Reference proteome</keyword>
<protein>
    <submittedName>
        <fullName evidence="2">Oxidoreductase</fullName>
    </submittedName>
</protein>
<comment type="caution">
    <text evidence="2">The sequence shown here is derived from an EMBL/GenBank/DDBJ whole genome shotgun (WGS) entry which is preliminary data.</text>
</comment>
<gene>
    <name evidence="2" type="ORF">RSO01_41500</name>
</gene>
<reference evidence="2 3" key="1">
    <citation type="submission" date="2019-07" db="EMBL/GenBank/DDBJ databases">
        <title>Whole genome shotgun sequence of Reyranella soli NBRC 108950.</title>
        <authorList>
            <person name="Hosoyama A."/>
            <person name="Uohara A."/>
            <person name="Ohji S."/>
            <person name="Ichikawa N."/>
        </authorList>
    </citation>
    <scope>NUCLEOTIDE SEQUENCE [LARGE SCALE GENOMIC DNA]</scope>
    <source>
        <strain evidence="2 3">NBRC 108950</strain>
    </source>
</reference>